<keyword evidence="3" id="KW-1185">Reference proteome</keyword>
<feature type="domain" description="N-acetyltransferase" evidence="1">
    <location>
        <begin position="146"/>
        <end position="199"/>
    </location>
</feature>
<dbReference type="SUPFAM" id="SSF55729">
    <property type="entry name" value="Acyl-CoA N-acyltransferases (Nat)"/>
    <property type="match status" value="1"/>
</dbReference>
<evidence type="ECO:0000313" key="3">
    <source>
        <dbReference type="Proteomes" id="UP001629113"/>
    </source>
</evidence>
<dbReference type="PANTHER" id="PTHR42791">
    <property type="entry name" value="GNAT FAMILY ACETYLTRANSFERASE"/>
    <property type="match status" value="1"/>
</dbReference>
<dbReference type="Pfam" id="PF13673">
    <property type="entry name" value="Acetyltransf_10"/>
    <property type="match status" value="1"/>
</dbReference>
<accession>A0ABR4PQ92</accession>
<comment type="caution">
    <text evidence="2">The sequence shown here is derived from an EMBL/GenBank/DDBJ whole genome shotgun (WGS) entry which is preliminary data.</text>
</comment>
<dbReference type="Proteomes" id="UP001629113">
    <property type="component" value="Unassembled WGS sequence"/>
</dbReference>
<dbReference type="EMBL" id="JBFCZG010000002">
    <property type="protein sequence ID" value="KAL3425503.1"/>
    <property type="molecule type" value="Genomic_DNA"/>
</dbReference>
<name>A0ABR4PQ92_9HELO</name>
<organism evidence="2 3">
    <name type="scientific">Phlyctema vagabunda</name>
    <dbReference type="NCBI Taxonomy" id="108571"/>
    <lineage>
        <taxon>Eukaryota</taxon>
        <taxon>Fungi</taxon>
        <taxon>Dikarya</taxon>
        <taxon>Ascomycota</taxon>
        <taxon>Pezizomycotina</taxon>
        <taxon>Leotiomycetes</taxon>
        <taxon>Helotiales</taxon>
        <taxon>Dermateaceae</taxon>
        <taxon>Phlyctema</taxon>
    </lineage>
</organism>
<gene>
    <name evidence="2" type="ORF">PVAG01_02294</name>
</gene>
<dbReference type="InterPro" id="IPR016181">
    <property type="entry name" value="Acyl_CoA_acyltransferase"/>
</dbReference>
<reference evidence="2 3" key="1">
    <citation type="submission" date="2024-06" db="EMBL/GenBank/DDBJ databases">
        <title>Complete genome of Phlyctema vagabunda strain 19-DSS-EL-015.</title>
        <authorList>
            <person name="Fiorenzani C."/>
        </authorList>
    </citation>
    <scope>NUCLEOTIDE SEQUENCE [LARGE SCALE GENOMIC DNA]</scope>
    <source>
        <strain evidence="2 3">19-DSS-EL-015</strain>
    </source>
</reference>
<proteinExistence type="predicted"/>
<dbReference type="PANTHER" id="PTHR42791:SF2">
    <property type="entry name" value="N-ACETYLTRANSFERASE DOMAIN-CONTAINING PROTEIN"/>
    <property type="match status" value="1"/>
</dbReference>
<evidence type="ECO:0000313" key="2">
    <source>
        <dbReference type="EMBL" id="KAL3425503.1"/>
    </source>
</evidence>
<dbReference type="Gene3D" id="3.40.630.30">
    <property type="match status" value="1"/>
</dbReference>
<evidence type="ECO:0000259" key="1">
    <source>
        <dbReference type="Pfam" id="PF13673"/>
    </source>
</evidence>
<dbReference type="InterPro" id="IPR052523">
    <property type="entry name" value="Trichothecene_AcTrans"/>
</dbReference>
<sequence length="226" mass="25595">MTRSAPTLLPDFELLTASIDDIDELFHVFEAAYVNDEVWRPLVRDVKPEDVHPWLMGSLASRYKFPDIESYKIVEKASGKIAAWTALQYPWEDRPLDPEQKAFATSHDLPPLVEGVNVEALKATMETLTCTHEHGYNADIDFHRKGTMVHPDFQKKGFGSVLTHHCNEISDKAGKKTYLPARPTSRKMFESFGYRVLGKHDSHVERWGENPARGITCAMVREVGGV</sequence>
<dbReference type="InterPro" id="IPR000182">
    <property type="entry name" value="GNAT_dom"/>
</dbReference>
<protein>
    <submittedName>
        <fullName evidence="2">Acetyltransferase</fullName>
    </submittedName>
</protein>